<organism evidence="1 2">
    <name type="scientific">Hoylesella shahii DSM 15611 = JCM 12083</name>
    <dbReference type="NCBI Taxonomy" id="1122991"/>
    <lineage>
        <taxon>Bacteria</taxon>
        <taxon>Pseudomonadati</taxon>
        <taxon>Bacteroidota</taxon>
        <taxon>Bacteroidia</taxon>
        <taxon>Bacteroidales</taxon>
        <taxon>Prevotellaceae</taxon>
        <taxon>Hoylesella</taxon>
    </lineage>
</organism>
<accession>A0A318HQN1</accession>
<dbReference type="AlphaFoldDB" id="A0A318HQN1"/>
<dbReference type="RefSeq" id="WP_025817067.1">
    <property type="nucleotide sequence ID" value="NZ_BAIZ01000042.1"/>
</dbReference>
<dbReference type="InterPro" id="IPR011990">
    <property type="entry name" value="TPR-like_helical_dom_sf"/>
</dbReference>
<sequence length="97" mass="11164">MDIINDFEVQFYKALRLLDLGKTEQVAKILENVVAEAAKMQSNLFFIRASCVLGEWLFATGKYNEARRYLTKVIETPCQDDVVDYEKNLAEDILGRL</sequence>
<protein>
    <recommendedName>
        <fullName evidence="3">Tetratricopeptide repeat protein</fullName>
    </recommendedName>
</protein>
<dbReference type="Proteomes" id="UP000248314">
    <property type="component" value="Unassembled WGS sequence"/>
</dbReference>
<keyword evidence="2" id="KW-1185">Reference proteome</keyword>
<name>A0A318HQN1_9BACT</name>
<dbReference type="EMBL" id="QJJX01000046">
    <property type="protein sequence ID" value="PXX18918.1"/>
    <property type="molecule type" value="Genomic_DNA"/>
</dbReference>
<comment type="caution">
    <text evidence="1">The sequence shown here is derived from an EMBL/GenBank/DDBJ whole genome shotgun (WGS) entry which is preliminary data.</text>
</comment>
<reference evidence="1 2" key="1">
    <citation type="submission" date="2018-05" db="EMBL/GenBank/DDBJ databases">
        <title>Genomic Encyclopedia of Type Strains, Phase I: the one thousand microbial genomes (KMG-I) project.</title>
        <authorList>
            <person name="Kyrpides N."/>
        </authorList>
    </citation>
    <scope>NUCLEOTIDE SEQUENCE [LARGE SCALE GENOMIC DNA]</scope>
    <source>
        <strain evidence="1 2">DSM 15611</strain>
    </source>
</reference>
<dbReference type="STRING" id="1122991.GCA_000613445_00728"/>
<evidence type="ECO:0000313" key="1">
    <source>
        <dbReference type="EMBL" id="PXX18918.1"/>
    </source>
</evidence>
<dbReference type="Gene3D" id="1.25.40.10">
    <property type="entry name" value="Tetratricopeptide repeat domain"/>
    <property type="match status" value="1"/>
</dbReference>
<proteinExistence type="predicted"/>
<evidence type="ECO:0008006" key="3">
    <source>
        <dbReference type="Google" id="ProtNLM"/>
    </source>
</evidence>
<evidence type="ECO:0000313" key="2">
    <source>
        <dbReference type="Proteomes" id="UP000248314"/>
    </source>
</evidence>
<dbReference type="OrthoDB" id="1076385at2"/>
<gene>
    <name evidence="1" type="ORF">EJ73_02555</name>
</gene>
<dbReference type="SUPFAM" id="SSF48452">
    <property type="entry name" value="TPR-like"/>
    <property type="match status" value="1"/>
</dbReference>